<evidence type="ECO:0000256" key="3">
    <source>
        <dbReference type="ARBA" id="ARBA00022692"/>
    </source>
</evidence>
<comment type="similarity">
    <text evidence="2">Belongs to the glycosyltransferase 31 family. Beta3-Gal-T subfamily.</text>
</comment>
<keyword evidence="6 8" id="KW-0472">Membrane</keyword>
<dbReference type="OrthoDB" id="414175at2759"/>
<proteinExistence type="inferred from homology"/>
<dbReference type="STRING" id="149040.A0A132BB59"/>
<dbReference type="GO" id="GO:0016020">
    <property type="term" value="C:membrane"/>
    <property type="evidence" value="ECO:0007669"/>
    <property type="project" value="UniProtKB-SubCell"/>
</dbReference>
<evidence type="ECO:0000256" key="8">
    <source>
        <dbReference type="SAM" id="Phobius"/>
    </source>
</evidence>
<protein>
    <recommendedName>
        <fullName evidence="11">Glycosyltransferase family 31 protein</fullName>
    </recommendedName>
</protein>
<evidence type="ECO:0000256" key="5">
    <source>
        <dbReference type="ARBA" id="ARBA00022989"/>
    </source>
</evidence>
<dbReference type="PANTHER" id="PTHR23033">
    <property type="entry name" value="BETA1,3-GALACTOSYLTRANSFERASE"/>
    <property type="match status" value="1"/>
</dbReference>
<sequence>MSSPRRSRGVFLTGLILILVALYYYDFFGLLVERDGDEGRHQITPPSKDAGQHAVPDEQTSSLKLSDTSSTAIHTDPVSSQPTTSALEVVPTPTSTHSAPQQAHKGAGAPEDVLLIFKTGASTIWRRMPLHLTTTLSNGRIPHSVIYSDLPEQLSSTISAIDVLTNSSSIIQKFDPSAYAAYQDQQSPSHLNTYREHARLPGDEPPDATAGNQPGWLLDKYKFLPMLAHAQRNWPNLKWYIYIEDDTFIFWDNVLSYLSTLEPDDEPSYYGAYSGEGNNTFAQGGSGLVFSRSLMSAVFSGDNIPDLEKYGNETSQSCCGDIMLGKVLRDYGVYVNRGTYGTGSFRPEPPWKTGFDDWSWCAPVFTFHHLHQRDILQLSELERKRRALDAGRPVIFRDVYMELIAPYLTKPKLTNWDNFASRYVFGSNATDPVEEDLNSIDHAVLEAAPSSAEACRKACLAIPNCMGWRHDSANEKCGMDTVVKLGREPDPQPHWEAKTVITSGWILERIDDVLLKETCKVVKDP</sequence>
<evidence type="ECO:0008006" key="11">
    <source>
        <dbReference type="Google" id="ProtNLM"/>
    </source>
</evidence>
<keyword evidence="5 8" id="KW-1133">Transmembrane helix</keyword>
<dbReference type="GeneID" id="28825757"/>
<organism evidence="9 10">
    <name type="scientific">Mollisia scopiformis</name>
    <name type="common">Conifer needle endophyte fungus</name>
    <name type="synonym">Phialocephala scopiformis</name>
    <dbReference type="NCBI Taxonomy" id="149040"/>
    <lineage>
        <taxon>Eukaryota</taxon>
        <taxon>Fungi</taxon>
        <taxon>Dikarya</taxon>
        <taxon>Ascomycota</taxon>
        <taxon>Pezizomycotina</taxon>
        <taxon>Leotiomycetes</taxon>
        <taxon>Helotiales</taxon>
        <taxon>Mollisiaceae</taxon>
        <taxon>Mollisia</taxon>
    </lineage>
</organism>
<dbReference type="InterPro" id="IPR026050">
    <property type="entry name" value="C1GALT1/C1GALT1_chp1"/>
</dbReference>
<dbReference type="EMBL" id="KQ947431">
    <property type="protein sequence ID" value="KUJ09645.1"/>
    <property type="molecule type" value="Genomic_DNA"/>
</dbReference>
<dbReference type="RefSeq" id="XP_018064000.1">
    <property type="nucleotide sequence ID" value="XM_018216031.1"/>
</dbReference>
<reference evidence="9 10" key="1">
    <citation type="submission" date="2015-10" db="EMBL/GenBank/DDBJ databases">
        <title>Full genome of DAOMC 229536 Phialocephala scopiformis, a fungal endophyte of spruce producing the potent anti-insectan compound rugulosin.</title>
        <authorList>
            <consortium name="DOE Joint Genome Institute"/>
            <person name="Walker A.K."/>
            <person name="Frasz S.L."/>
            <person name="Seifert K.A."/>
            <person name="Miller J.D."/>
            <person name="Mondo S.J."/>
            <person name="Labutti K."/>
            <person name="Lipzen A."/>
            <person name="Dockter R."/>
            <person name="Kennedy M."/>
            <person name="Grigoriev I.V."/>
            <person name="Spatafora J.W."/>
        </authorList>
    </citation>
    <scope>NUCLEOTIDE SEQUENCE [LARGE SCALE GENOMIC DNA]</scope>
    <source>
        <strain evidence="9 10">CBS 120377</strain>
    </source>
</reference>
<evidence type="ECO:0000256" key="4">
    <source>
        <dbReference type="ARBA" id="ARBA00022968"/>
    </source>
</evidence>
<feature type="compositionally biased region" description="Low complexity" evidence="7">
    <location>
        <begin position="60"/>
        <end position="71"/>
    </location>
</feature>
<evidence type="ECO:0000313" key="9">
    <source>
        <dbReference type="EMBL" id="KUJ09645.1"/>
    </source>
</evidence>
<accession>A0A132BB59</accession>
<feature type="compositionally biased region" description="Polar residues" evidence="7">
    <location>
        <begin position="77"/>
        <end position="101"/>
    </location>
</feature>
<dbReference type="InParanoid" id="A0A132BB59"/>
<dbReference type="Gene3D" id="3.90.550.50">
    <property type="match status" value="1"/>
</dbReference>
<evidence type="ECO:0000256" key="2">
    <source>
        <dbReference type="ARBA" id="ARBA00006462"/>
    </source>
</evidence>
<gene>
    <name evidence="9" type="ORF">LY89DRAFT_690100</name>
</gene>
<dbReference type="PANTHER" id="PTHR23033:SF47">
    <property type="entry name" value="APPLE DOMAIN-CONTAINING PROTEIN-RELATED"/>
    <property type="match status" value="1"/>
</dbReference>
<evidence type="ECO:0000256" key="7">
    <source>
        <dbReference type="SAM" id="MobiDB-lite"/>
    </source>
</evidence>
<name>A0A132BB59_MOLSC</name>
<evidence type="ECO:0000256" key="1">
    <source>
        <dbReference type="ARBA" id="ARBA00004606"/>
    </source>
</evidence>
<dbReference type="KEGG" id="psco:LY89DRAFT_690100"/>
<comment type="subcellular location">
    <subcellularLocation>
        <location evidence="1">Membrane</location>
        <topology evidence="1">Single-pass type II membrane protein</topology>
    </subcellularLocation>
</comment>
<dbReference type="Proteomes" id="UP000070700">
    <property type="component" value="Unassembled WGS sequence"/>
</dbReference>
<dbReference type="AlphaFoldDB" id="A0A132BB59"/>
<keyword evidence="4" id="KW-0735">Signal-anchor</keyword>
<feature type="region of interest" description="Disordered" evidence="7">
    <location>
        <begin position="40"/>
        <end position="107"/>
    </location>
</feature>
<evidence type="ECO:0000256" key="6">
    <source>
        <dbReference type="ARBA" id="ARBA00023136"/>
    </source>
</evidence>
<keyword evidence="3 8" id="KW-0812">Transmembrane</keyword>
<keyword evidence="10" id="KW-1185">Reference proteome</keyword>
<evidence type="ECO:0000313" key="10">
    <source>
        <dbReference type="Proteomes" id="UP000070700"/>
    </source>
</evidence>
<feature type="transmembrane region" description="Helical" evidence="8">
    <location>
        <begin position="7"/>
        <end position="25"/>
    </location>
</feature>